<dbReference type="Proteomes" id="UP000777438">
    <property type="component" value="Unassembled WGS sequence"/>
</dbReference>
<evidence type="ECO:0000256" key="1">
    <source>
        <dbReference type="SAM" id="MobiDB-lite"/>
    </source>
</evidence>
<keyword evidence="2" id="KW-1133">Transmembrane helix</keyword>
<reference evidence="3 4" key="1">
    <citation type="journal article" date="2021" name="Nat. Commun.">
        <title>Genetic determinants of endophytism in the Arabidopsis root mycobiome.</title>
        <authorList>
            <person name="Mesny F."/>
            <person name="Miyauchi S."/>
            <person name="Thiergart T."/>
            <person name="Pickel B."/>
            <person name="Atanasova L."/>
            <person name="Karlsson M."/>
            <person name="Huettel B."/>
            <person name="Barry K.W."/>
            <person name="Haridas S."/>
            <person name="Chen C."/>
            <person name="Bauer D."/>
            <person name="Andreopoulos W."/>
            <person name="Pangilinan J."/>
            <person name="LaButti K."/>
            <person name="Riley R."/>
            <person name="Lipzen A."/>
            <person name="Clum A."/>
            <person name="Drula E."/>
            <person name="Henrissat B."/>
            <person name="Kohler A."/>
            <person name="Grigoriev I.V."/>
            <person name="Martin F.M."/>
            <person name="Hacquard S."/>
        </authorList>
    </citation>
    <scope>NUCLEOTIDE SEQUENCE [LARGE SCALE GENOMIC DNA]</scope>
    <source>
        <strain evidence="3 4">MPI-CAGE-CH-0241</strain>
    </source>
</reference>
<dbReference type="EMBL" id="JAGPYM010000006">
    <property type="protein sequence ID" value="KAH6893442.1"/>
    <property type="molecule type" value="Genomic_DNA"/>
</dbReference>
<gene>
    <name evidence="3" type="ORF">B0T10DRAFT_604654</name>
</gene>
<comment type="caution">
    <text evidence="3">The sequence shown here is derived from an EMBL/GenBank/DDBJ whole genome shotgun (WGS) entry which is preliminary data.</text>
</comment>
<name>A0A9P8W915_9HYPO</name>
<accession>A0A9P8W915</accession>
<dbReference type="AlphaFoldDB" id="A0A9P8W915"/>
<organism evidence="3 4">
    <name type="scientific">Thelonectria olida</name>
    <dbReference type="NCBI Taxonomy" id="1576542"/>
    <lineage>
        <taxon>Eukaryota</taxon>
        <taxon>Fungi</taxon>
        <taxon>Dikarya</taxon>
        <taxon>Ascomycota</taxon>
        <taxon>Pezizomycotina</taxon>
        <taxon>Sordariomycetes</taxon>
        <taxon>Hypocreomycetidae</taxon>
        <taxon>Hypocreales</taxon>
        <taxon>Nectriaceae</taxon>
        <taxon>Thelonectria</taxon>
    </lineage>
</organism>
<feature type="transmembrane region" description="Helical" evidence="2">
    <location>
        <begin position="42"/>
        <end position="67"/>
    </location>
</feature>
<feature type="region of interest" description="Disordered" evidence="1">
    <location>
        <begin position="89"/>
        <end position="117"/>
    </location>
</feature>
<sequence>MSNPTPDFYISRSFIHKGGWTNWNGNTNTGGKITITKSDADLLMIFIGIFFVFAEAGVWSLISFACFSGAAGPISRPWAALGQGRTDIKTPSGISSRQSCATRETTGLLDSHTSPCG</sequence>
<proteinExistence type="predicted"/>
<evidence type="ECO:0000256" key="2">
    <source>
        <dbReference type="SAM" id="Phobius"/>
    </source>
</evidence>
<keyword evidence="2" id="KW-0472">Membrane</keyword>
<keyword evidence="2" id="KW-0812">Transmembrane</keyword>
<protein>
    <submittedName>
        <fullName evidence="3">Uncharacterized protein</fullName>
    </submittedName>
</protein>
<evidence type="ECO:0000313" key="3">
    <source>
        <dbReference type="EMBL" id="KAH6893442.1"/>
    </source>
</evidence>
<feature type="compositionally biased region" description="Polar residues" evidence="1">
    <location>
        <begin position="92"/>
        <end position="105"/>
    </location>
</feature>
<evidence type="ECO:0000313" key="4">
    <source>
        <dbReference type="Proteomes" id="UP000777438"/>
    </source>
</evidence>
<keyword evidence="4" id="KW-1185">Reference proteome</keyword>